<reference evidence="1 2" key="1">
    <citation type="submission" date="2018-05" db="EMBL/GenBank/DDBJ databases">
        <title>Genetic diversity of glacier-inhabiting Cryobacterium bacteria in China and description of Cryobacterium mengkeensis sp. nov. and Arthrobacter glacialis sp. nov.</title>
        <authorList>
            <person name="Liu Q."/>
            <person name="Xin Y.-H."/>
        </authorList>
    </citation>
    <scope>NUCLEOTIDE SEQUENCE [LARGE SCALE GENOMIC DNA]</scope>
    <source>
        <strain evidence="1 2">LI2</strain>
    </source>
</reference>
<name>A0A2V5LBR8_9MICC</name>
<gene>
    <name evidence="1" type="ORF">CVV68_04715</name>
</gene>
<comment type="caution">
    <text evidence="1">The sequence shown here is derived from an EMBL/GenBank/DDBJ whole genome shotgun (WGS) entry which is preliminary data.</text>
</comment>
<organism evidence="1 2">
    <name type="scientific">Arthrobacter livingstonensis</name>
    <dbReference type="NCBI Taxonomy" id="670078"/>
    <lineage>
        <taxon>Bacteria</taxon>
        <taxon>Bacillati</taxon>
        <taxon>Actinomycetota</taxon>
        <taxon>Actinomycetes</taxon>
        <taxon>Micrococcales</taxon>
        <taxon>Micrococcaceae</taxon>
        <taxon>Arthrobacter</taxon>
    </lineage>
</organism>
<dbReference type="Proteomes" id="UP000247832">
    <property type="component" value="Unassembled WGS sequence"/>
</dbReference>
<keyword evidence="2" id="KW-1185">Reference proteome</keyword>
<proteinExistence type="predicted"/>
<accession>A0A2V5LBR8</accession>
<sequence length="218" mass="24081">MWKTAELAAAVLKSGLASHPTVAVPFALRFGGNDEGIYAHGPFQLLEFRANGDGSYVHNTSVVAATGRGAVPFMLGFAATQAIGNASRRSRAANLAQQRWQPIDRGTVAVSNYGFYMHTPATVMAWQWQHINLAELTGPGQLRIQGQSERGPINWILESDWAELIFVFWASVRNPTSPQFVTRTWLPQDWLTKAFIWSQSNPSVPNSGFKSLYDGLHH</sequence>
<dbReference type="EMBL" id="QJVD01000003">
    <property type="protein sequence ID" value="PYI69091.1"/>
    <property type="molecule type" value="Genomic_DNA"/>
</dbReference>
<evidence type="ECO:0000313" key="1">
    <source>
        <dbReference type="EMBL" id="PYI69091.1"/>
    </source>
</evidence>
<dbReference type="RefSeq" id="WP_110499839.1">
    <property type="nucleotide sequence ID" value="NZ_QJVD01000003.1"/>
</dbReference>
<dbReference type="OrthoDB" id="3255965at2"/>
<evidence type="ECO:0000313" key="2">
    <source>
        <dbReference type="Proteomes" id="UP000247832"/>
    </source>
</evidence>
<dbReference type="AlphaFoldDB" id="A0A2V5LBR8"/>
<protein>
    <submittedName>
        <fullName evidence="1">Uncharacterized protein</fullName>
    </submittedName>
</protein>